<reference evidence="8 9" key="1">
    <citation type="submission" date="2017-08" db="EMBL/GenBank/DDBJ databases">
        <title>Infants hospitalized years apart are colonized by the same room-sourced microbial strains.</title>
        <authorList>
            <person name="Brooks B."/>
            <person name="Olm M.R."/>
            <person name="Firek B.A."/>
            <person name="Baker R."/>
            <person name="Thomas B.C."/>
            <person name="Morowitz M.J."/>
            <person name="Banfield J.F."/>
        </authorList>
    </citation>
    <scope>NUCLEOTIDE SEQUENCE [LARGE SCALE GENOMIC DNA]</scope>
    <source>
        <strain evidence="8">S2_018_000_R2_104</strain>
    </source>
</reference>
<dbReference type="EC" id="3.1.13.5" evidence="6"/>
<dbReference type="Proteomes" id="UP000249557">
    <property type="component" value="Unassembled WGS sequence"/>
</dbReference>
<dbReference type="SUPFAM" id="SSF47819">
    <property type="entry name" value="HRDC-like"/>
    <property type="match status" value="2"/>
</dbReference>
<dbReference type="SMART" id="SM00341">
    <property type="entry name" value="HRDC"/>
    <property type="match status" value="1"/>
</dbReference>
<dbReference type="GO" id="GO:0008408">
    <property type="term" value="F:3'-5' exonuclease activity"/>
    <property type="evidence" value="ECO:0007669"/>
    <property type="project" value="InterPro"/>
</dbReference>
<dbReference type="GO" id="GO:0042780">
    <property type="term" value="P:tRNA 3'-end processing"/>
    <property type="evidence" value="ECO:0007669"/>
    <property type="project" value="UniProtKB-UniRule"/>
</dbReference>
<comment type="caution">
    <text evidence="8">The sequence shown here is derived from an EMBL/GenBank/DDBJ whole genome shotgun (WGS) entry which is preliminary data.</text>
</comment>
<dbReference type="InterPro" id="IPR051086">
    <property type="entry name" value="RNase_D-like"/>
</dbReference>
<dbReference type="InterPro" id="IPR010997">
    <property type="entry name" value="HRDC-like_sf"/>
</dbReference>
<proteinExistence type="inferred from homology"/>
<evidence type="ECO:0000259" key="7">
    <source>
        <dbReference type="PROSITE" id="PS50967"/>
    </source>
</evidence>
<dbReference type="GO" id="GO:0000166">
    <property type="term" value="F:nucleotide binding"/>
    <property type="evidence" value="ECO:0007669"/>
    <property type="project" value="InterPro"/>
</dbReference>
<evidence type="ECO:0000256" key="2">
    <source>
        <dbReference type="ARBA" id="ARBA00022694"/>
    </source>
</evidence>
<dbReference type="Pfam" id="PF01612">
    <property type="entry name" value="DNA_pol_A_exo1"/>
    <property type="match status" value="1"/>
</dbReference>
<dbReference type="SMART" id="SM00474">
    <property type="entry name" value="35EXOc"/>
    <property type="match status" value="1"/>
</dbReference>
<comment type="similarity">
    <text evidence="6">Belongs to the RNase D family.</text>
</comment>
<evidence type="ECO:0000256" key="6">
    <source>
        <dbReference type="HAMAP-Rule" id="MF_01899"/>
    </source>
</evidence>
<evidence type="ECO:0000256" key="4">
    <source>
        <dbReference type="ARBA" id="ARBA00022801"/>
    </source>
</evidence>
<dbReference type="CDD" id="cd06142">
    <property type="entry name" value="RNaseD_exo"/>
    <property type="match status" value="1"/>
</dbReference>
<evidence type="ECO:0000313" key="9">
    <source>
        <dbReference type="Proteomes" id="UP000249557"/>
    </source>
</evidence>
<dbReference type="AlphaFoldDB" id="A0A2W5A2E4"/>
<keyword evidence="2 6" id="KW-0819">tRNA processing</keyword>
<evidence type="ECO:0000256" key="3">
    <source>
        <dbReference type="ARBA" id="ARBA00022722"/>
    </source>
</evidence>
<keyword evidence="5 6" id="KW-0269">Exonuclease</keyword>
<evidence type="ECO:0000313" key="8">
    <source>
        <dbReference type="EMBL" id="PZO86619.1"/>
    </source>
</evidence>
<comment type="catalytic activity">
    <reaction evidence="6">
        <text>Exonucleolytic cleavage that removes extra residues from the 3'-terminus of tRNA to produce 5'-mononucleotides.</text>
        <dbReference type="EC" id="3.1.13.5"/>
    </reaction>
</comment>
<comment type="cofactor">
    <cofactor evidence="6">
        <name>a divalent metal cation</name>
        <dbReference type="ChEBI" id="CHEBI:60240"/>
    </cofactor>
</comment>
<comment type="function">
    <text evidence="6">Exonuclease involved in the 3' processing of various precursor tRNAs. Initiates hydrolysis at the 3'-terminus of an RNA molecule and releases 5'-mononucleotides.</text>
</comment>
<dbReference type="GO" id="GO:0005737">
    <property type="term" value="C:cytoplasm"/>
    <property type="evidence" value="ECO:0007669"/>
    <property type="project" value="UniProtKB-SubCell"/>
</dbReference>
<dbReference type="GO" id="GO:0033890">
    <property type="term" value="F:ribonuclease D activity"/>
    <property type="evidence" value="ECO:0007669"/>
    <property type="project" value="UniProtKB-UniRule"/>
</dbReference>
<keyword evidence="1 6" id="KW-0963">Cytoplasm</keyword>
<dbReference type="PROSITE" id="PS50967">
    <property type="entry name" value="HRDC"/>
    <property type="match status" value="1"/>
</dbReference>
<dbReference type="GO" id="GO:0003676">
    <property type="term" value="F:nucleic acid binding"/>
    <property type="evidence" value="ECO:0007669"/>
    <property type="project" value="InterPro"/>
</dbReference>
<dbReference type="InterPro" id="IPR044876">
    <property type="entry name" value="HRDC_dom_sf"/>
</dbReference>
<dbReference type="EMBL" id="QFNK01000104">
    <property type="protein sequence ID" value="PZO86619.1"/>
    <property type="molecule type" value="Genomic_DNA"/>
</dbReference>
<dbReference type="Pfam" id="PF00570">
    <property type="entry name" value="HRDC"/>
    <property type="match status" value="1"/>
</dbReference>
<dbReference type="Gene3D" id="3.30.420.10">
    <property type="entry name" value="Ribonuclease H-like superfamily/Ribonuclease H"/>
    <property type="match status" value="1"/>
</dbReference>
<dbReference type="InterPro" id="IPR012337">
    <property type="entry name" value="RNaseH-like_sf"/>
</dbReference>
<gene>
    <name evidence="6 8" type="primary">rnd</name>
    <name evidence="8" type="ORF">DI626_06025</name>
</gene>
<evidence type="ECO:0000256" key="1">
    <source>
        <dbReference type="ARBA" id="ARBA00022490"/>
    </source>
</evidence>
<dbReference type="NCBIfam" id="TIGR01388">
    <property type="entry name" value="rnd"/>
    <property type="match status" value="1"/>
</dbReference>
<feature type="domain" description="HRDC" evidence="7">
    <location>
        <begin position="208"/>
        <end position="289"/>
    </location>
</feature>
<dbReference type="InterPro" id="IPR002562">
    <property type="entry name" value="3'-5'_exonuclease_dom"/>
</dbReference>
<accession>A0A2W5A2E4</accession>
<dbReference type="InterPro" id="IPR002121">
    <property type="entry name" value="HRDC_dom"/>
</dbReference>
<name>A0A2W5A2E4_9BACT</name>
<organism evidence="8 9">
    <name type="scientific">Micavibrio aeruginosavorus</name>
    <dbReference type="NCBI Taxonomy" id="349221"/>
    <lineage>
        <taxon>Bacteria</taxon>
        <taxon>Pseudomonadati</taxon>
        <taxon>Bdellovibrionota</taxon>
        <taxon>Bdellovibrionia</taxon>
        <taxon>Bdellovibrionales</taxon>
        <taxon>Pseudobdellovibrionaceae</taxon>
        <taxon>Micavibrio</taxon>
    </lineage>
</organism>
<dbReference type="HAMAP" id="MF_01899">
    <property type="entry name" value="RNase_D"/>
    <property type="match status" value="1"/>
</dbReference>
<comment type="subcellular location">
    <subcellularLocation>
        <location evidence="6">Cytoplasm</location>
    </subcellularLocation>
</comment>
<keyword evidence="4 6" id="KW-0378">Hydrolase</keyword>
<dbReference type="SUPFAM" id="SSF53098">
    <property type="entry name" value="Ribonuclease H-like"/>
    <property type="match status" value="1"/>
</dbReference>
<dbReference type="PANTHER" id="PTHR47649">
    <property type="entry name" value="RIBONUCLEASE D"/>
    <property type="match status" value="1"/>
</dbReference>
<dbReference type="PANTHER" id="PTHR47649:SF1">
    <property type="entry name" value="RIBONUCLEASE D"/>
    <property type="match status" value="1"/>
</dbReference>
<keyword evidence="3 6" id="KW-0540">Nuclease</keyword>
<dbReference type="InterPro" id="IPR006292">
    <property type="entry name" value="RNase_D"/>
</dbReference>
<sequence>MIIQNQQQLNDFCAALAEGPYLAIDTEFLRDKTYFPKLCLLQMAGPNVNAAAIDPLIPGLDWTPVKELMANENVLKVFHAARQDLEIFWHLYKVLPTPIYDTQVAAMVCGFGDQVAYNALVRELTSKELEKNAQFTDWSRRPLSDKQIRYALDDVIYLREVYEKLHERLVKQGREQWVFEEMEILKSPRTYQNPPQEAWKRVKVRSDRPDVLAVLRALAAWREEQAVSRDVPRSRIIKDETLADVAMYKPRDLDSLLQIRSLPSDIAKGKTGKVLLDITGQVLEGPRDDWPRVPRKDAFPKSAQGTLEMLKMLLRINSSEADVAAKLIADSEDLEAIATEAEPDVAALQGWRLEVFGRDAIDLKNGAIALRLEKGRVKKVRL</sequence>
<dbReference type="Gene3D" id="1.10.150.80">
    <property type="entry name" value="HRDC domain"/>
    <property type="match status" value="1"/>
</dbReference>
<protein>
    <recommendedName>
        <fullName evidence="6">Ribonuclease D</fullName>
        <shortName evidence="6">RNase D</shortName>
        <ecNumber evidence="6">3.1.13.5</ecNumber>
    </recommendedName>
</protein>
<evidence type="ECO:0000256" key="5">
    <source>
        <dbReference type="ARBA" id="ARBA00022839"/>
    </source>
</evidence>
<dbReference type="InterPro" id="IPR036397">
    <property type="entry name" value="RNaseH_sf"/>
</dbReference>